<evidence type="ECO:0000313" key="1">
    <source>
        <dbReference type="EMBL" id="KAF7836295.1"/>
    </source>
</evidence>
<accession>A0A835CCP6</accession>
<gene>
    <name evidence="1" type="ORF">G2W53_011154</name>
</gene>
<proteinExistence type="predicted"/>
<dbReference type="Proteomes" id="UP000634136">
    <property type="component" value="Unassembled WGS sequence"/>
</dbReference>
<organism evidence="1 2">
    <name type="scientific">Senna tora</name>
    <dbReference type="NCBI Taxonomy" id="362788"/>
    <lineage>
        <taxon>Eukaryota</taxon>
        <taxon>Viridiplantae</taxon>
        <taxon>Streptophyta</taxon>
        <taxon>Embryophyta</taxon>
        <taxon>Tracheophyta</taxon>
        <taxon>Spermatophyta</taxon>
        <taxon>Magnoliopsida</taxon>
        <taxon>eudicotyledons</taxon>
        <taxon>Gunneridae</taxon>
        <taxon>Pentapetalae</taxon>
        <taxon>rosids</taxon>
        <taxon>fabids</taxon>
        <taxon>Fabales</taxon>
        <taxon>Fabaceae</taxon>
        <taxon>Caesalpinioideae</taxon>
        <taxon>Cassia clade</taxon>
        <taxon>Senna</taxon>
    </lineage>
</organism>
<reference evidence="1" key="1">
    <citation type="submission" date="2020-09" db="EMBL/GenBank/DDBJ databases">
        <title>Genome-Enabled Discovery of Anthraquinone Biosynthesis in Senna tora.</title>
        <authorList>
            <person name="Kang S.-H."/>
            <person name="Pandey R.P."/>
            <person name="Lee C.-M."/>
            <person name="Sim J.-S."/>
            <person name="Jeong J.-T."/>
            <person name="Choi B.-S."/>
            <person name="Jung M."/>
            <person name="Ginzburg D."/>
            <person name="Zhao K."/>
            <person name="Won S.Y."/>
            <person name="Oh T.-J."/>
            <person name="Yu Y."/>
            <person name="Kim N.-H."/>
            <person name="Lee O.R."/>
            <person name="Lee T.-H."/>
            <person name="Bashyal P."/>
            <person name="Kim T.-S."/>
            <person name="Lee W.-H."/>
            <person name="Kawkins C."/>
            <person name="Kim C.-K."/>
            <person name="Kim J.S."/>
            <person name="Ahn B.O."/>
            <person name="Rhee S.Y."/>
            <person name="Sohng J.K."/>
        </authorList>
    </citation>
    <scope>NUCLEOTIDE SEQUENCE</scope>
    <source>
        <tissue evidence="1">Leaf</tissue>
    </source>
</reference>
<dbReference type="AlphaFoldDB" id="A0A835CCP6"/>
<evidence type="ECO:0000313" key="2">
    <source>
        <dbReference type="Proteomes" id="UP000634136"/>
    </source>
</evidence>
<keyword evidence="2" id="KW-1185">Reference proteome</keyword>
<dbReference type="EMBL" id="JAAIUW010000004">
    <property type="protein sequence ID" value="KAF7836295.1"/>
    <property type="molecule type" value="Genomic_DNA"/>
</dbReference>
<protein>
    <submittedName>
        <fullName evidence="1">Uncharacterized protein</fullName>
    </submittedName>
</protein>
<comment type="caution">
    <text evidence="1">The sequence shown here is derived from an EMBL/GenBank/DDBJ whole genome shotgun (WGS) entry which is preliminary data.</text>
</comment>
<sequence>MGVEWNTEYYSVEACKKRVGKKRGDREKERGKPLRMMRKILGM</sequence>
<name>A0A835CCP6_9FABA</name>